<accession>A0ABN6ZQ30</accession>
<evidence type="ECO:0000313" key="2">
    <source>
        <dbReference type="EMBL" id="BES82352.1"/>
    </source>
</evidence>
<dbReference type="Proteomes" id="UP001341135">
    <property type="component" value="Chromosome"/>
</dbReference>
<reference evidence="2 3" key="1">
    <citation type="submission" date="2023-09" db="EMBL/GenBank/DDBJ databases">
        <title>Pyrofollis japonicus gen. nov. sp. nov., a novel member of the family Pyrodictiaceae isolated from the Iheya North hydrothermal field.</title>
        <authorList>
            <person name="Miyazaki U."/>
            <person name="Sanari M."/>
            <person name="Tame A."/>
            <person name="Kitajima M."/>
            <person name="Okamoto A."/>
            <person name="Sawayama S."/>
            <person name="Miyazaki J."/>
            <person name="Takai K."/>
            <person name="Nakagawa S."/>
        </authorList>
    </citation>
    <scope>NUCLEOTIDE SEQUENCE [LARGE SCALE GENOMIC DNA]</scope>
    <source>
        <strain evidence="2 3">AV2</strain>
    </source>
</reference>
<protein>
    <recommendedName>
        <fullName evidence="4">CopG family transcriptional regulator</fullName>
    </recommendedName>
</protein>
<sequence length="91" mass="10722">MVRVKTTSIYVDRDLWKRFRDYARRKGIEASRLLEELMLEAMLEEEVLRALEALEEKPLLELDFEPVEPRGGTVSELVRETRDEQANSISR</sequence>
<evidence type="ECO:0000256" key="1">
    <source>
        <dbReference type="SAM" id="MobiDB-lite"/>
    </source>
</evidence>
<evidence type="ECO:0000313" key="3">
    <source>
        <dbReference type="Proteomes" id="UP001341135"/>
    </source>
</evidence>
<dbReference type="GeneID" id="89289926"/>
<keyword evidence="3" id="KW-1185">Reference proteome</keyword>
<dbReference type="RefSeq" id="WP_338249595.1">
    <property type="nucleotide sequence ID" value="NZ_AP028907.1"/>
</dbReference>
<dbReference type="EMBL" id="AP028907">
    <property type="protein sequence ID" value="BES82352.1"/>
    <property type="molecule type" value="Genomic_DNA"/>
</dbReference>
<feature type="region of interest" description="Disordered" evidence="1">
    <location>
        <begin position="71"/>
        <end position="91"/>
    </location>
</feature>
<name>A0ABN6ZQ30_9CREN</name>
<evidence type="ECO:0008006" key="4">
    <source>
        <dbReference type="Google" id="ProtNLM"/>
    </source>
</evidence>
<proteinExistence type="predicted"/>
<gene>
    <name evidence="2" type="ORF">PABY_19190</name>
</gene>
<organism evidence="2 3">
    <name type="scientific">Pyrodictium abyssi</name>
    <dbReference type="NCBI Taxonomy" id="54256"/>
    <lineage>
        <taxon>Archaea</taxon>
        <taxon>Thermoproteota</taxon>
        <taxon>Thermoprotei</taxon>
        <taxon>Desulfurococcales</taxon>
        <taxon>Pyrodictiaceae</taxon>
        <taxon>Pyrodictium</taxon>
    </lineage>
</organism>